<dbReference type="Gene3D" id="3.60.15.10">
    <property type="entry name" value="Ribonuclease Z/Hydroxyacylglutathione hydrolase-like"/>
    <property type="match status" value="1"/>
</dbReference>
<evidence type="ECO:0000256" key="6">
    <source>
        <dbReference type="ARBA" id="ARBA00022801"/>
    </source>
</evidence>
<feature type="binding site" evidence="8">
    <location>
        <position position="62"/>
    </location>
    <ligand>
        <name>Zn(2+)</name>
        <dbReference type="ChEBI" id="CHEBI:29105"/>
        <label>1</label>
        <note>catalytic</note>
    </ligand>
</feature>
<dbReference type="InterPro" id="IPR013471">
    <property type="entry name" value="RNase_Z/BN"/>
</dbReference>
<comment type="subunit">
    <text evidence="1 8">Homodimer.</text>
</comment>
<sequence>MSLSVTILGSGSALPLPGFHPSSQLVAAEAANYLLDCGEGTQFRLRNLKLGFSRIRAICISHLHGDHYYGLFGLLDSMAMTGRTEPLHLVAPDELQSILVEFGRATQSPPAFPIYFSGTREAPAIVYSDELVTIEAFPVEHRIHCTGFLVREQTRQRNMIKEKLSGKLSFDSIRQLKDGKDVLDPDGNVIFSVEEYTTQPAPPKKYAYCADTIYQPSLSAYLSGVDLMYHEATFANEMAVKAHERGHSTASQAAWLARDAAAGKLLIGHASSRYDDVRQLVAEAAAIFPNVEYAEEGRTFVV</sequence>
<feature type="binding site" evidence="8">
    <location>
        <position position="141"/>
    </location>
    <ligand>
        <name>Zn(2+)</name>
        <dbReference type="ChEBI" id="CHEBI:29105"/>
        <label>1</label>
        <note>catalytic</note>
    </ligand>
</feature>
<feature type="binding site" evidence="8">
    <location>
        <position position="66"/>
    </location>
    <ligand>
        <name>Zn(2+)</name>
        <dbReference type="ChEBI" id="CHEBI:29105"/>
        <label>2</label>
        <note>catalytic</note>
    </ligand>
</feature>
<dbReference type="PANTHER" id="PTHR46018">
    <property type="entry name" value="ZINC PHOSPHODIESTERASE ELAC PROTEIN 1"/>
    <property type="match status" value="1"/>
</dbReference>
<dbReference type="EMBL" id="BAABEY010000036">
    <property type="protein sequence ID" value="GAA4447728.1"/>
    <property type="molecule type" value="Genomic_DNA"/>
</dbReference>
<dbReference type="PANTHER" id="PTHR46018:SF2">
    <property type="entry name" value="ZINC PHOSPHODIESTERASE ELAC PROTEIN 1"/>
    <property type="match status" value="1"/>
</dbReference>
<evidence type="ECO:0000256" key="4">
    <source>
        <dbReference type="ARBA" id="ARBA00022723"/>
    </source>
</evidence>
<evidence type="ECO:0000313" key="9">
    <source>
        <dbReference type="EMBL" id="GAA4447728.1"/>
    </source>
</evidence>
<keyword evidence="7 8" id="KW-0862">Zinc</keyword>
<dbReference type="Pfam" id="PF23023">
    <property type="entry name" value="Anti-Pycsar_Apyc1"/>
    <property type="match status" value="1"/>
</dbReference>
<proteinExistence type="inferred from homology"/>
<keyword evidence="6 8" id="KW-0378">Hydrolase</keyword>
<feature type="binding site" evidence="8">
    <location>
        <position position="211"/>
    </location>
    <ligand>
        <name>Zn(2+)</name>
        <dbReference type="ChEBI" id="CHEBI:29105"/>
        <label>1</label>
        <note>catalytic</note>
    </ligand>
</feature>
<keyword evidence="4 8" id="KW-0479">Metal-binding</keyword>
<comment type="function">
    <text evidence="8">Zinc phosphodiesterase, which displays some tRNA 3'-processing endonuclease activity. Probably involved in tRNA maturation, by removing a 3'-trailer from precursor tRNA.</text>
</comment>
<evidence type="ECO:0000256" key="3">
    <source>
        <dbReference type="ARBA" id="ARBA00022722"/>
    </source>
</evidence>
<dbReference type="SUPFAM" id="SSF56281">
    <property type="entry name" value="Metallo-hydrolase/oxidoreductase"/>
    <property type="match status" value="1"/>
</dbReference>
<dbReference type="HAMAP" id="MF_01818">
    <property type="entry name" value="RNase_Z_BN"/>
    <property type="match status" value="1"/>
</dbReference>
<comment type="similarity">
    <text evidence="8">Belongs to the RNase Z family.</text>
</comment>
<evidence type="ECO:0000256" key="1">
    <source>
        <dbReference type="ARBA" id="ARBA00011738"/>
    </source>
</evidence>
<feature type="binding site" evidence="8">
    <location>
        <position position="64"/>
    </location>
    <ligand>
        <name>Zn(2+)</name>
        <dbReference type="ChEBI" id="CHEBI:29105"/>
        <label>1</label>
        <note>catalytic</note>
    </ligand>
</feature>
<accession>A0ABP8MDT0</accession>
<feature type="active site" description="Proton acceptor" evidence="8">
    <location>
        <position position="66"/>
    </location>
</feature>
<dbReference type="CDD" id="cd07717">
    <property type="entry name" value="RNaseZ_ZiPD-like_MBL-fold"/>
    <property type="match status" value="1"/>
</dbReference>
<organism evidence="9 10">
    <name type="scientific">Ravibacter arvi</name>
    <dbReference type="NCBI Taxonomy" id="2051041"/>
    <lineage>
        <taxon>Bacteria</taxon>
        <taxon>Pseudomonadati</taxon>
        <taxon>Bacteroidota</taxon>
        <taxon>Cytophagia</taxon>
        <taxon>Cytophagales</taxon>
        <taxon>Spirosomataceae</taxon>
        <taxon>Ravibacter</taxon>
    </lineage>
</organism>
<comment type="cofactor">
    <cofactor evidence="8">
        <name>Zn(2+)</name>
        <dbReference type="ChEBI" id="CHEBI:29105"/>
    </cofactor>
    <text evidence="8">Binds 2 Zn(2+) ions.</text>
</comment>
<feature type="binding site" evidence="8">
    <location>
        <position position="269"/>
    </location>
    <ligand>
        <name>Zn(2+)</name>
        <dbReference type="ChEBI" id="CHEBI:29105"/>
        <label>2</label>
        <note>catalytic</note>
    </ligand>
</feature>
<evidence type="ECO:0000256" key="8">
    <source>
        <dbReference type="HAMAP-Rule" id="MF_01818"/>
    </source>
</evidence>
<evidence type="ECO:0000313" key="10">
    <source>
        <dbReference type="Proteomes" id="UP001501508"/>
    </source>
</evidence>
<reference evidence="10" key="1">
    <citation type="journal article" date="2019" name="Int. J. Syst. Evol. Microbiol.">
        <title>The Global Catalogue of Microorganisms (GCM) 10K type strain sequencing project: providing services to taxonomists for standard genome sequencing and annotation.</title>
        <authorList>
            <consortium name="The Broad Institute Genomics Platform"/>
            <consortium name="The Broad Institute Genome Sequencing Center for Infectious Disease"/>
            <person name="Wu L."/>
            <person name="Ma J."/>
        </authorList>
    </citation>
    <scope>NUCLEOTIDE SEQUENCE [LARGE SCALE GENOMIC DNA]</scope>
    <source>
        <strain evidence="10">JCM 31920</strain>
    </source>
</reference>
<evidence type="ECO:0000256" key="2">
    <source>
        <dbReference type="ARBA" id="ARBA00022694"/>
    </source>
</evidence>
<keyword evidence="10" id="KW-1185">Reference proteome</keyword>
<dbReference type="EC" id="3.1.26.11" evidence="8"/>
<name>A0ABP8MDT0_9BACT</name>
<evidence type="ECO:0000256" key="5">
    <source>
        <dbReference type="ARBA" id="ARBA00022759"/>
    </source>
</evidence>
<dbReference type="InterPro" id="IPR036866">
    <property type="entry name" value="RibonucZ/Hydroxyglut_hydro"/>
</dbReference>
<keyword evidence="5 8" id="KW-0255">Endonuclease</keyword>
<evidence type="ECO:0000256" key="7">
    <source>
        <dbReference type="ARBA" id="ARBA00022833"/>
    </source>
</evidence>
<keyword evidence="2 8" id="KW-0819">tRNA processing</keyword>
<dbReference type="RefSeq" id="WP_345033043.1">
    <property type="nucleotide sequence ID" value="NZ_BAABEY010000036.1"/>
</dbReference>
<protein>
    <recommendedName>
        <fullName evidence="8">Ribonuclease Z</fullName>
        <shortName evidence="8">RNase Z</shortName>
        <ecNumber evidence="8">3.1.26.11</ecNumber>
    </recommendedName>
    <alternativeName>
        <fullName evidence="8">tRNA 3 endonuclease</fullName>
    </alternativeName>
    <alternativeName>
        <fullName evidence="8">tRNase Z</fullName>
    </alternativeName>
</protein>
<feature type="binding site" evidence="8">
    <location>
        <position position="67"/>
    </location>
    <ligand>
        <name>Zn(2+)</name>
        <dbReference type="ChEBI" id="CHEBI:29105"/>
        <label>2</label>
        <note>catalytic</note>
    </ligand>
</feature>
<dbReference type="Proteomes" id="UP001501508">
    <property type="component" value="Unassembled WGS sequence"/>
</dbReference>
<feature type="binding site" evidence="8">
    <location>
        <position position="211"/>
    </location>
    <ligand>
        <name>Zn(2+)</name>
        <dbReference type="ChEBI" id="CHEBI:29105"/>
        <label>2</label>
        <note>catalytic</note>
    </ligand>
</feature>
<comment type="catalytic activity">
    <reaction evidence="8">
        <text>Endonucleolytic cleavage of RNA, removing extra 3' nucleotides from tRNA precursor, generating 3' termini of tRNAs. A 3'-hydroxy group is left at the tRNA terminus and a 5'-phosphoryl group is left at the trailer molecule.</text>
        <dbReference type="EC" id="3.1.26.11"/>
    </reaction>
</comment>
<dbReference type="NCBIfam" id="NF000801">
    <property type="entry name" value="PRK00055.1-3"/>
    <property type="match status" value="1"/>
</dbReference>
<gene>
    <name evidence="8" type="primary">rnz</name>
    <name evidence="9" type="ORF">GCM10023091_43110</name>
</gene>
<comment type="caution">
    <text evidence="9">The sequence shown here is derived from an EMBL/GenBank/DDBJ whole genome shotgun (WGS) entry which is preliminary data.</text>
</comment>
<keyword evidence="3 8" id="KW-0540">Nuclease</keyword>